<comment type="caution">
    <text evidence="8">The sequence shown here is derived from an EMBL/GenBank/DDBJ whole genome shotgun (WGS) entry which is preliminary data.</text>
</comment>
<dbReference type="SUPFAM" id="SSF158694">
    <property type="entry name" value="UraD-Like"/>
    <property type="match status" value="1"/>
</dbReference>
<dbReference type="InterPro" id="IPR018020">
    <property type="entry name" value="OHCU_decarboxylase"/>
</dbReference>
<feature type="domain" description="Oxo-4-hydroxy-4-carboxy-5-ureidoimidazoline decarboxylase" evidence="7">
    <location>
        <begin position="7"/>
        <end position="163"/>
    </location>
</feature>
<dbReference type="PANTHER" id="PTHR43466">
    <property type="entry name" value="2-OXO-4-HYDROXY-4-CARBOXY-5-UREIDOIMIDAZOLINE DECARBOXYLASE-RELATED"/>
    <property type="match status" value="1"/>
</dbReference>
<dbReference type="PANTHER" id="PTHR43466:SF1">
    <property type="entry name" value="2-OXO-4-HYDROXY-4-CARBOXY-5-UREIDOIMIDAZOLINE DECARBOXYLASE-RELATED"/>
    <property type="match status" value="1"/>
</dbReference>
<protein>
    <recommendedName>
        <fullName evidence="3">2-oxo-4-hydroxy-4-carboxy-5-ureidoimidazoline decarboxylase</fullName>
        <ecNumber evidence="3">4.1.1.97</ecNumber>
    </recommendedName>
</protein>
<dbReference type="Gene3D" id="1.10.3330.10">
    <property type="entry name" value="Oxo-4-hydroxy-4-carboxy-5-ureidoimidazoline decarboxylase"/>
    <property type="match status" value="1"/>
</dbReference>
<dbReference type="Proteomes" id="UP000629025">
    <property type="component" value="Unassembled WGS sequence"/>
</dbReference>
<reference evidence="9" key="1">
    <citation type="journal article" date="2019" name="Int. J. Syst. Evol. Microbiol.">
        <title>The Global Catalogue of Microorganisms (GCM) 10K type strain sequencing project: providing services to taxonomists for standard genome sequencing and annotation.</title>
        <authorList>
            <consortium name="The Broad Institute Genomics Platform"/>
            <consortium name="The Broad Institute Genome Sequencing Center for Infectious Disease"/>
            <person name="Wu L."/>
            <person name="Ma J."/>
        </authorList>
    </citation>
    <scope>NUCLEOTIDE SEQUENCE [LARGE SCALE GENOMIC DNA]</scope>
    <source>
        <strain evidence="9">CGMCC 1.15341</strain>
    </source>
</reference>
<organism evidence="8 9">
    <name type="scientific">Marinobacterium zhoushanense</name>
    <dbReference type="NCBI Taxonomy" id="1679163"/>
    <lineage>
        <taxon>Bacteria</taxon>
        <taxon>Pseudomonadati</taxon>
        <taxon>Pseudomonadota</taxon>
        <taxon>Gammaproteobacteria</taxon>
        <taxon>Oceanospirillales</taxon>
        <taxon>Oceanospirillaceae</taxon>
        <taxon>Marinobacterium</taxon>
    </lineage>
</organism>
<evidence type="ECO:0000313" key="8">
    <source>
        <dbReference type="EMBL" id="GGB92277.1"/>
    </source>
</evidence>
<evidence type="ECO:0000256" key="3">
    <source>
        <dbReference type="ARBA" id="ARBA00012257"/>
    </source>
</evidence>
<evidence type="ECO:0000256" key="4">
    <source>
        <dbReference type="ARBA" id="ARBA00022631"/>
    </source>
</evidence>
<dbReference type="InterPro" id="IPR036778">
    <property type="entry name" value="OHCU_decarboxylase_sf"/>
</dbReference>
<keyword evidence="5" id="KW-0210">Decarboxylase</keyword>
<gene>
    <name evidence="8" type="ORF">GCM10011352_17920</name>
</gene>
<dbReference type="Pfam" id="PF09349">
    <property type="entry name" value="OHCU_decarbox"/>
    <property type="match status" value="1"/>
</dbReference>
<sequence length="169" mass="18677">MTLEQLNQLGPEACIDTLRRCCVSTRWLEGMEAARPFATGDALYDSAARIWSELSMPDYLEAFEGHPKSGDLASLQAWYADSKTQAAAEQSAAVEASEQVLSALAEANREYEARFGFNFILCSSGKPAQEMLTLLNQRLDNDLISELAIAAAEQAKITRLRLEQLLDEQ</sequence>
<evidence type="ECO:0000256" key="2">
    <source>
        <dbReference type="ARBA" id="ARBA00004754"/>
    </source>
</evidence>
<evidence type="ECO:0000313" key="9">
    <source>
        <dbReference type="Proteomes" id="UP000629025"/>
    </source>
</evidence>
<dbReference type="RefSeq" id="WP_188747435.1">
    <property type="nucleotide sequence ID" value="NZ_BMIJ01000003.1"/>
</dbReference>
<name>A0ABQ1KCI9_9GAMM</name>
<evidence type="ECO:0000256" key="5">
    <source>
        <dbReference type="ARBA" id="ARBA00022793"/>
    </source>
</evidence>
<keyword evidence="9" id="KW-1185">Reference proteome</keyword>
<keyword evidence="6" id="KW-0456">Lyase</keyword>
<keyword evidence="4" id="KW-0659">Purine metabolism</keyword>
<dbReference type="NCBIfam" id="NF010372">
    <property type="entry name" value="PRK13798.1"/>
    <property type="match status" value="1"/>
</dbReference>
<evidence type="ECO:0000256" key="6">
    <source>
        <dbReference type="ARBA" id="ARBA00023239"/>
    </source>
</evidence>
<evidence type="ECO:0000256" key="1">
    <source>
        <dbReference type="ARBA" id="ARBA00001163"/>
    </source>
</evidence>
<evidence type="ECO:0000259" key="7">
    <source>
        <dbReference type="Pfam" id="PF09349"/>
    </source>
</evidence>
<comment type="catalytic activity">
    <reaction evidence="1">
        <text>5-hydroxy-2-oxo-4-ureido-2,5-dihydro-1H-imidazole-5-carboxylate + H(+) = (S)-allantoin + CO2</text>
        <dbReference type="Rhea" id="RHEA:26301"/>
        <dbReference type="ChEBI" id="CHEBI:15378"/>
        <dbReference type="ChEBI" id="CHEBI:15678"/>
        <dbReference type="ChEBI" id="CHEBI:16526"/>
        <dbReference type="ChEBI" id="CHEBI:58639"/>
        <dbReference type="EC" id="4.1.1.97"/>
    </reaction>
</comment>
<dbReference type="NCBIfam" id="TIGR03180">
    <property type="entry name" value="UraD_2"/>
    <property type="match status" value="1"/>
</dbReference>
<proteinExistence type="predicted"/>
<accession>A0ABQ1KCI9</accession>
<dbReference type="EC" id="4.1.1.97" evidence="3"/>
<dbReference type="EMBL" id="BMIJ01000003">
    <property type="protein sequence ID" value="GGB92277.1"/>
    <property type="molecule type" value="Genomic_DNA"/>
</dbReference>
<dbReference type="InterPro" id="IPR017595">
    <property type="entry name" value="OHCU_decarboxylase-2"/>
</dbReference>
<comment type="pathway">
    <text evidence="2">Purine metabolism; urate degradation; (S)-allantoin from urate: step 3/3.</text>
</comment>